<proteinExistence type="inferred from homology"/>
<dbReference type="CDD" id="cd05233">
    <property type="entry name" value="SDR_c"/>
    <property type="match status" value="1"/>
</dbReference>
<dbReference type="FunFam" id="3.40.50.720:FF:000084">
    <property type="entry name" value="Short-chain dehydrogenase reductase"/>
    <property type="match status" value="1"/>
</dbReference>
<evidence type="ECO:0000256" key="1">
    <source>
        <dbReference type="ARBA" id="ARBA00006484"/>
    </source>
</evidence>
<dbReference type="AlphaFoldDB" id="A0A4P9Z8D3"/>
<accession>A0A4P9Z8D3</accession>
<dbReference type="NCBIfam" id="NF005559">
    <property type="entry name" value="PRK07231.1"/>
    <property type="match status" value="1"/>
</dbReference>
<dbReference type="PROSITE" id="PS00061">
    <property type="entry name" value="ADH_SHORT"/>
    <property type="match status" value="1"/>
</dbReference>
<dbReference type="PANTHER" id="PTHR43943">
    <property type="entry name" value="DEHYDROGENASE/REDUCTASE (SDR FAMILY) MEMBER 4"/>
    <property type="match status" value="1"/>
</dbReference>
<reference evidence="4" key="1">
    <citation type="journal article" date="2018" name="Nat. Microbiol.">
        <title>Leveraging single-cell genomics to expand the fungal tree of life.</title>
        <authorList>
            <person name="Ahrendt S.R."/>
            <person name="Quandt C.A."/>
            <person name="Ciobanu D."/>
            <person name="Clum A."/>
            <person name="Salamov A."/>
            <person name="Andreopoulos B."/>
            <person name="Cheng J.F."/>
            <person name="Woyke T."/>
            <person name="Pelin A."/>
            <person name="Henrissat B."/>
            <person name="Reynolds N.K."/>
            <person name="Benny G.L."/>
            <person name="Smith M.E."/>
            <person name="James T.Y."/>
            <person name="Grigoriev I.V."/>
        </authorList>
    </citation>
    <scope>NUCLEOTIDE SEQUENCE [LARGE SCALE GENOMIC DNA]</scope>
    <source>
        <strain evidence="4">Benny S71-1</strain>
    </source>
</reference>
<dbReference type="PRINTS" id="PR00081">
    <property type="entry name" value="GDHRDH"/>
</dbReference>
<protein>
    <submittedName>
        <fullName evidence="3">Dehydrogenase</fullName>
    </submittedName>
</protein>
<dbReference type="Proteomes" id="UP000278143">
    <property type="component" value="Unassembled WGS sequence"/>
</dbReference>
<evidence type="ECO:0000313" key="3">
    <source>
        <dbReference type="EMBL" id="RKP28010.1"/>
    </source>
</evidence>
<dbReference type="EMBL" id="KZ989126">
    <property type="protein sequence ID" value="RKP28010.1"/>
    <property type="molecule type" value="Genomic_DNA"/>
</dbReference>
<keyword evidence="2" id="KW-0521">NADP</keyword>
<keyword evidence="4" id="KW-1185">Reference proteome</keyword>
<dbReference type="OrthoDB" id="15140at2759"/>
<dbReference type="Pfam" id="PF13561">
    <property type="entry name" value="adh_short_C2"/>
    <property type="match status" value="1"/>
</dbReference>
<dbReference type="InterPro" id="IPR036291">
    <property type="entry name" value="NAD(P)-bd_dom_sf"/>
</dbReference>
<dbReference type="Gene3D" id="3.40.50.720">
    <property type="entry name" value="NAD(P)-binding Rossmann-like Domain"/>
    <property type="match status" value="1"/>
</dbReference>
<dbReference type="SUPFAM" id="SSF51735">
    <property type="entry name" value="NAD(P)-binding Rossmann-fold domains"/>
    <property type="match status" value="1"/>
</dbReference>
<name>A0A4P9Z8D3_9FUNG</name>
<organism evidence="3 4">
    <name type="scientific">Syncephalis pseudoplumigaleata</name>
    <dbReference type="NCBI Taxonomy" id="1712513"/>
    <lineage>
        <taxon>Eukaryota</taxon>
        <taxon>Fungi</taxon>
        <taxon>Fungi incertae sedis</taxon>
        <taxon>Zoopagomycota</taxon>
        <taxon>Zoopagomycotina</taxon>
        <taxon>Zoopagomycetes</taxon>
        <taxon>Zoopagales</taxon>
        <taxon>Piptocephalidaceae</taxon>
        <taxon>Syncephalis</taxon>
    </lineage>
</organism>
<gene>
    <name evidence="3" type="ORF">SYNPS1DRAFT_11829</name>
</gene>
<evidence type="ECO:0000313" key="4">
    <source>
        <dbReference type="Proteomes" id="UP000278143"/>
    </source>
</evidence>
<evidence type="ECO:0000256" key="2">
    <source>
        <dbReference type="ARBA" id="ARBA00022857"/>
    </source>
</evidence>
<dbReference type="InterPro" id="IPR002347">
    <property type="entry name" value="SDR_fam"/>
</dbReference>
<dbReference type="PRINTS" id="PR00080">
    <property type="entry name" value="SDRFAMILY"/>
</dbReference>
<sequence length="255" mass="26771">MTLFDMTGKTAVITGSTKGIGRAIAERMVEHGAQVVISSRKQDQCDQVAKEINDKFGKGKAIAVAANISSKENLQNLVDEANRAYGKIDVLVCNAASNPYYGPLAGISDDQFSKILGNNIVANNWIISMVVPQMIARKDGSIIIVSSIGGLKGSTILGAYAISKAADMQLARNLACEYGPHNVRVNCIAPGLIKTDFAKALWDNPDNLKASTARSPLLRIGIPDEIAGAAVFMGSAAGNFMTGQTVVIDGGATIS</sequence>
<dbReference type="PANTHER" id="PTHR43943:SF2">
    <property type="entry name" value="DEHYDROGENASE_REDUCTASE 4"/>
    <property type="match status" value="1"/>
</dbReference>
<comment type="similarity">
    <text evidence="1">Belongs to the short-chain dehydrogenases/reductases (SDR) family.</text>
</comment>
<dbReference type="InterPro" id="IPR020904">
    <property type="entry name" value="Sc_DH/Rdtase_CS"/>
</dbReference>